<feature type="compositionally biased region" description="Polar residues" evidence="1">
    <location>
        <begin position="85"/>
        <end position="95"/>
    </location>
</feature>
<sequence>MEFPVARRKVNTYGKGARKVRVHDLFDVGAQPLFESTKSIEHHAPTPVAPSQATYTAQDDDGIHGRARTVHETGGTEEDAMATRPSITRPGNTSAMFDIQSSEDDSGKLKSNRHSKKRKIVTVGSTRDDGFASATSDTRVAVHKVKGAQDLVENDKPKTLQHKSTNARRMVGGSKSDKPPPTARRSGKAGVKSITRRAPSSKTASSSSVAASKTFLSRELQASSGSSADMSDASDHSGMSGRSTPKRKRVVSDEGIASPTPSDLHLTALRLTPGSGSQRSHFSSEDEEMKDAPIAAASRGRARLIDRLDAPRTQSAGNLSNPALQKEVSQHLKEPAVNNAPSKNPTRPTLEKHTSSQIVAPSGRLRATYAKQRSYLSDMVDSVDSDLPASASQASSQQSYSQALSFTSGIAPIEMDLDDSDEADTGSRIKSIHELRRGGAVRKFDLELQTILEDIESTTKSLRVTGLLQLADKLHEQMFLRHFQDSGNFQRLIDCVNDGLDEVSALFVALIFQSVISTESSSPRVLLQVLDALYRLPPRFLSETRSVSRLARDRSQNLSKLLANDIADFEKRRVTVLGQPSLDMDRILLGAIESAQRKLISLKEPLPRLPRKLVAEVLSQFTKPRGEIAAGATSRQIETIRLLLAFLEIACANSELAGSRFPPSRLHELGQAVASTMREARHSHPEVEHSCLRLIVSLSNNEAEVCEALSKGDLIDAVFQVVDEQFLTLAGLAALEKEFDNARLESVILAVGCLLNLAECADAAREKMLIRDSGGKSLVHRLIDIFNRHVDHATEALTMDQTQILVAFGYISALLCTLCLNPAACRRISKHIKGEGLSQLFGAADTFLQHLQTVEAALEEGEGSSVGFTARFTTVLEAVKKQDV</sequence>
<dbReference type="Gene3D" id="1.25.10.10">
    <property type="entry name" value="Leucine-rich Repeat Variant"/>
    <property type="match status" value="1"/>
</dbReference>
<feature type="region of interest" description="Disordered" evidence="1">
    <location>
        <begin position="149"/>
        <end position="292"/>
    </location>
</feature>
<dbReference type="VEuPathDB" id="FungiDB:G647_04893"/>
<feature type="domain" description="Wings apart-like protein C-terminal" evidence="2">
    <location>
        <begin position="429"/>
        <end position="762"/>
    </location>
</feature>
<gene>
    <name evidence="3" type="ORF">G647_04893</name>
</gene>
<feature type="region of interest" description="Disordered" evidence="1">
    <location>
        <begin position="333"/>
        <end position="364"/>
    </location>
</feature>
<dbReference type="RefSeq" id="XP_008727452.1">
    <property type="nucleotide sequence ID" value="XM_008729230.1"/>
</dbReference>
<dbReference type="AlphaFoldDB" id="V9DAV0"/>
<dbReference type="Proteomes" id="UP000030678">
    <property type="component" value="Unassembled WGS sequence"/>
</dbReference>
<evidence type="ECO:0000313" key="3">
    <source>
        <dbReference type="EMBL" id="ETI23097.1"/>
    </source>
</evidence>
<dbReference type="EMBL" id="KB822705">
    <property type="protein sequence ID" value="ETI23097.1"/>
    <property type="molecule type" value="Genomic_DNA"/>
</dbReference>
<accession>V9DAV0</accession>
<feature type="region of interest" description="Disordered" evidence="1">
    <location>
        <begin position="38"/>
        <end position="118"/>
    </location>
</feature>
<dbReference type="HOGENOM" id="CLU_015677_0_0_1"/>
<evidence type="ECO:0000313" key="4">
    <source>
        <dbReference type="Proteomes" id="UP000030678"/>
    </source>
</evidence>
<dbReference type="OrthoDB" id="78088at2759"/>
<protein>
    <recommendedName>
        <fullName evidence="2">Wings apart-like protein C-terminal domain-containing protein</fullName>
    </recommendedName>
</protein>
<dbReference type="GeneID" id="19983386"/>
<dbReference type="InterPro" id="IPR022771">
    <property type="entry name" value="WAPL_C"/>
</dbReference>
<reference evidence="3 4" key="1">
    <citation type="submission" date="2013-03" db="EMBL/GenBank/DDBJ databases">
        <title>The Genome Sequence of Cladophialophora carrionii CBS 160.54.</title>
        <authorList>
            <consortium name="The Broad Institute Genomics Platform"/>
            <person name="Cuomo C."/>
            <person name="de Hoog S."/>
            <person name="Gorbushina A."/>
            <person name="Walker B."/>
            <person name="Young S.K."/>
            <person name="Zeng Q."/>
            <person name="Gargeya S."/>
            <person name="Fitzgerald M."/>
            <person name="Haas B."/>
            <person name="Abouelleil A."/>
            <person name="Allen A.W."/>
            <person name="Alvarado L."/>
            <person name="Arachchi H.M."/>
            <person name="Berlin A.M."/>
            <person name="Chapman S.B."/>
            <person name="Gainer-Dewar J."/>
            <person name="Goldberg J."/>
            <person name="Griggs A."/>
            <person name="Gujja S."/>
            <person name="Hansen M."/>
            <person name="Howarth C."/>
            <person name="Imamovic A."/>
            <person name="Ireland A."/>
            <person name="Larimer J."/>
            <person name="McCowan C."/>
            <person name="Murphy C."/>
            <person name="Pearson M."/>
            <person name="Poon T.W."/>
            <person name="Priest M."/>
            <person name="Roberts A."/>
            <person name="Saif S."/>
            <person name="Shea T."/>
            <person name="Sisk P."/>
            <person name="Sykes S."/>
            <person name="Wortman J."/>
            <person name="Nusbaum C."/>
            <person name="Birren B."/>
        </authorList>
    </citation>
    <scope>NUCLEOTIDE SEQUENCE [LARGE SCALE GENOMIC DNA]</scope>
    <source>
        <strain evidence="3 4">CBS 160.54</strain>
    </source>
</reference>
<organism evidence="3 4">
    <name type="scientific">Cladophialophora carrionii CBS 160.54</name>
    <dbReference type="NCBI Taxonomy" id="1279043"/>
    <lineage>
        <taxon>Eukaryota</taxon>
        <taxon>Fungi</taxon>
        <taxon>Dikarya</taxon>
        <taxon>Ascomycota</taxon>
        <taxon>Pezizomycotina</taxon>
        <taxon>Eurotiomycetes</taxon>
        <taxon>Chaetothyriomycetidae</taxon>
        <taxon>Chaetothyriales</taxon>
        <taxon>Herpotrichiellaceae</taxon>
        <taxon>Cladophialophora</taxon>
    </lineage>
</organism>
<evidence type="ECO:0000256" key="1">
    <source>
        <dbReference type="SAM" id="MobiDB-lite"/>
    </source>
</evidence>
<evidence type="ECO:0000259" key="2">
    <source>
        <dbReference type="Pfam" id="PF07814"/>
    </source>
</evidence>
<dbReference type="InterPro" id="IPR011989">
    <property type="entry name" value="ARM-like"/>
</dbReference>
<dbReference type="Pfam" id="PF07814">
    <property type="entry name" value="WAPL"/>
    <property type="match status" value="1"/>
</dbReference>
<feature type="compositionally biased region" description="Low complexity" evidence="1">
    <location>
        <begin position="200"/>
        <end position="214"/>
    </location>
</feature>
<name>V9DAV0_9EURO</name>
<proteinExistence type="predicted"/>
<feature type="compositionally biased region" description="Low complexity" evidence="1">
    <location>
        <begin position="222"/>
        <end position="241"/>
    </location>
</feature>